<dbReference type="InterPro" id="IPR013520">
    <property type="entry name" value="Ribonucl_H"/>
</dbReference>
<evidence type="ECO:0000259" key="6">
    <source>
        <dbReference type="SMART" id="SM00479"/>
    </source>
</evidence>
<evidence type="ECO:0000256" key="1">
    <source>
        <dbReference type="ARBA" id="ARBA00012417"/>
    </source>
</evidence>
<dbReference type="SUPFAM" id="SSF55785">
    <property type="entry name" value="PYP-like sensor domain (PAS domain)"/>
    <property type="match status" value="1"/>
</dbReference>
<dbReference type="EMBL" id="FOCO01000009">
    <property type="protein sequence ID" value="SEN21605.1"/>
    <property type="molecule type" value="Genomic_DNA"/>
</dbReference>
<dbReference type="Gene3D" id="3.30.420.10">
    <property type="entry name" value="Ribonuclease H-like superfamily/Ribonuclease H"/>
    <property type="match status" value="1"/>
</dbReference>
<dbReference type="GO" id="GO:0005829">
    <property type="term" value="C:cytosol"/>
    <property type="evidence" value="ECO:0007669"/>
    <property type="project" value="TreeGrafter"/>
</dbReference>
<dbReference type="Gene3D" id="3.30.450.20">
    <property type="entry name" value="PAS domain"/>
    <property type="match status" value="1"/>
</dbReference>
<dbReference type="GO" id="GO:0003677">
    <property type="term" value="F:DNA binding"/>
    <property type="evidence" value="ECO:0007669"/>
    <property type="project" value="InterPro"/>
</dbReference>
<proteinExistence type="predicted"/>
<evidence type="ECO:0000256" key="5">
    <source>
        <dbReference type="SAM" id="Phobius"/>
    </source>
</evidence>
<feature type="transmembrane region" description="Helical" evidence="5">
    <location>
        <begin position="52"/>
        <end position="74"/>
    </location>
</feature>
<evidence type="ECO:0000256" key="3">
    <source>
        <dbReference type="ARBA" id="ARBA00026073"/>
    </source>
</evidence>
<dbReference type="PANTHER" id="PTHR30231">
    <property type="entry name" value="DNA POLYMERASE III SUBUNIT EPSILON"/>
    <property type="match status" value="1"/>
</dbReference>
<dbReference type="InterPro" id="IPR006054">
    <property type="entry name" value="DnaQ"/>
</dbReference>
<comment type="catalytic activity">
    <reaction evidence="4">
        <text>DNA(n) + a 2'-deoxyribonucleoside 5'-triphosphate = DNA(n+1) + diphosphate</text>
        <dbReference type="Rhea" id="RHEA:22508"/>
        <dbReference type="Rhea" id="RHEA-COMP:17339"/>
        <dbReference type="Rhea" id="RHEA-COMP:17340"/>
        <dbReference type="ChEBI" id="CHEBI:33019"/>
        <dbReference type="ChEBI" id="CHEBI:61560"/>
        <dbReference type="ChEBI" id="CHEBI:173112"/>
        <dbReference type="EC" id="2.7.7.7"/>
    </reaction>
</comment>
<dbReference type="OrthoDB" id="9804290at2"/>
<dbReference type="InterPro" id="IPR012337">
    <property type="entry name" value="RNaseH-like_sf"/>
</dbReference>
<evidence type="ECO:0000256" key="2">
    <source>
        <dbReference type="ARBA" id="ARBA00025483"/>
    </source>
</evidence>
<gene>
    <name evidence="7" type="ORF">SAMN05216227_100968</name>
</gene>
<dbReference type="Pfam" id="PF00929">
    <property type="entry name" value="RNase_T"/>
    <property type="match status" value="1"/>
</dbReference>
<dbReference type="SMART" id="SM00479">
    <property type="entry name" value="EXOIII"/>
    <property type="match status" value="1"/>
</dbReference>
<dbReference type="RefSeq" id="WP_050521154.1">
    <property type="nucleotide sequence ID" value="NZ_FOCO01000009.1"/>
</dbReference>
<dbReference type="CDD" id="cd06127">
    <property type="entry name" value="DEDDh"/>
    <property type="match status" value="1"/>
</dbReference>
<keyword evidence="5" id="KW-1133">Transmembrane helix</keyword>
<protein>
    <recommendedName>
        <fullName evidence="1">DNA-directed DNA polymerase</fullName>
        <ecNumber evidence="1">2.7.7.7</ecNumber>
    </recommendedName>
</protein>
<evidence type="ECO:0000313" key="7">
    <source>
        <dbReference type="EMBL" id="SEN21605.1"/>
    </source>
</evidence>
<dbReference type="FunFam" id="3.30.420.10:FF:000045">
    <property type="entry name" value="3'-5' exonuclease DinG"/>
    <property type="match status" value="1"/>
</dbReference>
<keyword evidence="8" id="KW-1185">Reference proteome</keyword>
<dbReference type="AlphaFoldDB" id="A0A1H8EQ36"/>
<dbReference type="InterPro" id="IPR035965">
    <property type="entry name" value="PAS-like_dom_sf"/>
</dbReference>
<keyword evidence="5" id="KW-0812">Transmembrane</keyword>
<comment type="subunit">
    <text evidence="3">DNA polymerase III contains a core (composed of alpha, epsilon and theta chains) that associates with a tau subunit. This core dimerizes to form the POLIII' complex. PolIII' associates with the gamma complex (composed of gamma, delta, delta', psi and chi chains) and with the beta chain to form the complete DNA polymerase III complex.</text>
</comment>
<reference evidence="7 8" key="1">
    <citation type="submission" date="2016-10" db="EMBL/GenBank/DDBJ databases">
        <authorList>
            <person name="de Groot N.N."/>
        </authorList>
    </citation>
    <scope>NUCLEOTIDE SEQUENCE [LARGE SCALE GENOMIC DNA]</scope>
    <source>
        <strain evidence="7 8">CGMCC 1.10836</strain>
    </source>
</reference>
<dbReference type="STRING" id="1077947.SAMN05216227_100968"/>
<accession>A0A1H8EQ36</accession>
<dbReference type="PANTHER" id="PTHR30231:SF41">
    <property type="entry name" value="DNA POLYMERASE III SUBUNIT EPSILON"/>
    <property type="match status" value="1"/>
</dbReference>
<keyword evidence="5" id="KW-0472">Membrane</keyword>
<evidence type="ECO:0000313" key="8">
    <source>
        <dbReference type="Proteomes" id="UP000183002"/>
    </source>
</evidence>
<sequence length="706" mass="75049">MTQRPFALSRLGLRMRVFLFFAALALGALGLLALGLMVGFRRLGAPDGLNAFVQAGVIGGFGTVGLVAAVWYLFDVNVAKPIDVLAGALRVRAHADVGTALDADMAQYLGDLAPAAQATTLTLSDTRNALAEAVARETTRLSAENTRLAALLSDVPVGVVLCSGDHQLVFYNGVAAGLIGAGLDRRLFDYLREGPILHAYRRLIDTADADAASDLLCATRNGADILAARMRLLPANDGPPGYVLTLRDVTADFATHAAREALLAEVLDRVRRPAANLRALLAVIPEGTPTPPAMDAALRAEADSLSRAVTDVAQRAEEGRGEVFARTPLRMTDLADSLRARMEAMGLTLTAADAPLLLRCDGFEVVMLLARVAQGIAGQDVAEQEGAGQGLVGQHLITAFDFTVTEDSGTALLRLCWQGEALRIGPLEAWLNGALDADVPGVTGRHVLTGHATEIWPETLAGGTQALCLPLRIARRTGPRPKPISRAVVYDFELLGRARNAAVVDTALTDLTYVVFDTETTGLRPDQGDEIVQIAAVRIVNGKRVAAEVFDMLVDPGRAIPVASTAVHGITDAMVRGAPDIASAGRAFHKFAEGAVLIAHNAPFDMAFLRRHESAIGQQFDHPILDTVLLSAVVFGQHETHSLDALTHRLAITIPEEARHTAIGDSVATADAFLKLLPMLQGRGLRSFGAVLTEMRRHGRLLKDLN</sequence>
<dbReference type="SUPFAM" id="SSF53098">
    <property type="entry name" value="Ribonuclease H-like"/>
    <property type="match status" value="1"/>
</dbReference>
<evidence type="ECO:0000256" key="4">
    <source>
        <dbReference type="ARBA" id="ARBA00049244"/>
    </source>
</evidence>
<feature type="domain" description="Exonuclease" evidence="6">
    <location>
        <begin position="512"/>
        <end position="682"/>
    </location>
</feature>
<dbReference type="GO" id="GO:0045004">
    <property type="term" value="P:DNA replication proofreading"/>
    <property type="evidence" value="ECO:0007669"/>
    <property type="project" value="TreeGrafter"/>
</dbReference>
<dbReference type="InterPro" id="IPR036397">
    <property type="entry name" value="RNaseH_sf"/>
</dbReference>
<name>A0A1H8EQ36_9RHOB</name>
<dbReference type="EC" id="2.7.7.7" evidence="1"/>
<dbReference type="Proteomes" id="UP000183002">
    <property type="component" value="Unassembled WGS sequence"/>
</dbReference>
<comment type="function">
    <text evidence="2">DNA polymerase III is a complex, multichain enzyme responsible for most of the replicative synthesis in bacteria. The epsilon subunit contain the editing function and is a proofreading 3'-5' exonuclease.</text>
</comment>
<organism evidence="7 8">
    <name type="scientific">Pseudorhodobacter antarcticus</name>
    <dbReference type="NCBI Taxonomy" id="1077947"/>
    <lineage>
        <taxon>Bacteria</taxon>
        <taxon>Pseudomonadati</taxon>
        <taxon>Pseudomonadota</taxon>
        <taxon>Alphaproteobacteria</taxon>
        <taxon>Rhodobacterales</taxon>
        <taxon>Paracoccaceae</taxon>
        <taxon>Pseudorhodobacter</taxon>
    </lineage>
</organism>
<dbReference type="GO" id="GO:0008408">
    <property type="term" value="F:3'-5' exonuclease activity"/>
    <property type="evidence" value="ECO:0007669"/>
    <property type="project" value="TreeGrafter"/>
</dbReference>
<feature type="transmembrane region" description="Helical" evidence="5">
    <location>
        <begin position="17"/>
        <end position="40"/>
    </location>
</feature>
<dbReference type="NCBIfam" id="TIGR00573">
    <property type="entry name" value="dnaq"/>
    <property type="match status" value="1"/>
</dbReference>
<dbReference type="GO" id="GO:0003887">
    <property type="term" value="F:DNA-directed DNA polymerase activity"/>
    <property type="evidence" value="ECO:0007669"/>
    <property type="project" value="UniProtKB-EC"/>
</dbReference>